<dbReference type="AlphaFoldDB" id="A0A2H0B157"/>
<protein>
    <submittedName>
        <fullName evidence="1">Uncharacterized protein</fullName>
    </submittedName>
</protein>
<sequence>MSEPSVDPDQYVLVAMVSCVKVHRKPLWHGTINIALTPEDASADPASRDHIVIKVALGRGGYHYRPSMRSMFDVKYRPVTDKDRADLGEWLDAKLDEDAQESSRSKGKISLTSPPTFFFCQACECMYEDELPEICGECGADPATGTIPDSHRQSCPACGHKQCDACGPRNRKQKYCCICRAAGQEVLLVSAGEFSPSSA</sequence>
<name>A0A2H0B157_9BACT</name>
<accession>A0A2H0B157</accession>
<evidence type="ECO:0000313" key="1">
    <source>
        <dbReference type="EMBL" id="PIP50800.1"/>
    </source>
</evidence>
<organism evidence="1 2">
    <name type="scientific">Candidatus Berkelbacteria bacterium CG23_combo_of_CG06-09_8_20_14_all_41_73</name>
    <dbReference type="NCBI Taxonomy" id="1974519"/>
    <lineage>
        <taxon>Bacteria</taxon>
        <taxon>Candidatus Berkelbacteria</taxon>
    </lineage>
</organism>
<proteinExistence type="predicted"/>
<dbReference type="Proteomes" id="UP000230671">
    <property type="component" value="Unassembled WGS sequence"/>
</dbReference>
<reference evidence="1 2" key="1">
    <citation type="submission" date="2017-09" db="EMBL/GenBank/DDBJ databases">
        <title>Depth-based differentiation of microbial function through sediment-hosted aquifers and enrichment of novel symbionts in the deep terrestrial subsurface.</title>
        <authorList>
            <person name="Probst A.J."/>
            <person name="Ladd B."/>
            <person name="Jarett J.K."/>
            <person name="Geller-Mcgrath D.E."/>
            <person name="Sieber C.M."/>
            <person name="Emerson J.B."/>
            <person name="Anantharaman K."/>
            <person name="Thomas B.C."/>
            <person name="Malmstrom R."/>
            <person name="Stieglmeier M."/>
            <person name="Klingl A."/>
            <person name="Woyke T."/>
            <person name="Ryan C.M."/>
            <person name="Banfield J.F."/>
        </authorList>
    </citation>
    <scope>NUCLEOTIDE SEQUENCE [LARGE SCALE GENOMIC DNA]</scope>
    <source>
        <strain evidence="1">CG23_combo_of_CG06-09_8_20_14_all_41_73</strain>
    </source>
</reference>
<dbReference type="EMBL" id="PCSO01000088">
    <property type="protein sequence ID" value="PIP50800.1"/>
    <property type="molecule type" value="Genomic_DNA"/>
</dbReference>
<gene>
    <name evidence="1" type="ORF">COX11_02120</name>
</gene>
<comment type="caution">
    <text evidence="1">The sequence shown here is derived from an EMBL/GenBank/DDBJ whole genome shotgun (WGS) entry which is preliminary data.</text>
</comment>
<evidence type="ECO:0000313" key="2">
    <source>
        <dbReference type="Proteomes" id="UP000230671"/>
    </source>
</evidence>